<feature type="domain" description="Fe/B12 periplasmic-binding" evidence="3">
    <location>
        <begin position="56"/>
        <end position="320"/>
    </location>
</feature>
<dbReference type="InterPro" id="IPR050902">
    <property type="entry name" value="ABC_Transporter_SBP"/>
</dbReference>
<name>A0A4S3B4G6_9ENTE</name>
<dbReference type="RefSeq" id="WP_136136043.1">
    <property type="nucleotide sequence ID" value="NZ_SDGV01000004.1"/>
</dbReference>
<evidence type="ECO:0000313" key="4">
    <source>
        <dbReference type="EMBL" id="THB62044.1"/>
    </source>
</evidence>
<dbReference type="PANTHER" id="PTHR30535">
    <property type="entry name" value="VITAMIN B12-BINDING PROTEIN"/>
    <property type="match status" value="1"/>
</dbReference>
<protein>
    <recommendedName>
        <fullName evidence="3">Fe/B12 periplasmic-binding domain-containing protein</fullName>
    </recommendedName>
</protein>
<feature type="signal peptide" evidence="2">
    <location>
        <begin position="1"/>
        <end position="22"/>
    </location>
</feature>
<comment type="caution">
    <text evidence="4">The sequence shown here is derived from an EMBL/GenBank/DDBJ whole genome shotgun (WGS) entry which is preliminary data.</text>
</comment>
<dbReference type="AlphaFoldDB" id="A0A4S3B4G6"/>
<dbReference type="Pfam" id="PF01497">
    <property type="entry name" value="Peripla_BP_2"/>
    <property type="match status" value="1"/>
</dbReference>
<dbReference type="PANTHER" id="PTHR30535:SF34">
    <property type="entry name" value="MOLYBDATE-BINDING PROTEIN MOLA"/>
    <property type="match status" value="1"/>
</dbReference>
<reference evidence="4 5" key="1">
    <citation type="submission" date="2019-01" db="EMBL/GenBank/DDBJ databases">
        <title>Vagococcus silagei sp. nov. isolated from brewer's grain.</title>
        <authorList>
            <person name="Guu J.-R."/>
        </authorList>
    </citation>
    <scope>NUCLEOTIDE SEQUENCE [LARGE SCALE GENOMIC DNA]</scope>
    <source>
        <strain evidence="4 5">2B-2</strain>
    </source>
</reference>
<evidence type="ECO:0000256" key="1">
    <source>
        <dbReference type="ARBA" id="ARBA00008814"/>
    </source>
</evidence>
<dbReference type="GO" id="GO:0071281">
    <property type="term" value="P:cellular response to iron ion"/>
    <property type="evidence" value="ECO:0007669"/>
    <property type="project" value="TreeGrafter"/>
</dbReference>
<dbReference type="InterPro" id="IPR002491">
    <property type="entry name" value="ABC_transptr_periplasmic_BD"/>
</dbReference>
<dbReference type="Gene3D" id="3.40.50.1980">
    <property type="entry name" value="Nitrogenase molybdenum iron protein domain"/>
    <property type="match status" value="2"/>
</dbReference>
<evidence type="ECO:0000313" key="5">
    <source>
        <dbReference type="Proteomes" id="UP000310506"/>
    </source>
</evidence>
<dbReference type="PROSITE" id="PS51257">
    <property type="entry name" value="PROKAR_LIPOPROTEIN"/>
    <property type="match status" value="1"/>
</dbReference>
<dbReference type="OrthoDB" id="89746at2"/>
<accession>A0A4S3B4G6</accession>
<feature type="chain" id="PRO_5038698999" description="Fe/B12 periplasmic-binding domain-containing protein" evidence="2">
    <location>
        <begin position="23"/>
        <end position="326"/>
    </location>
</feature>
<keyword evidence="5" id="KW-1185">Reference proteome</keyword>
<dbReference type="Proteomes" id="UP000310506">
    <property type="component" value="Unassembled WGS sequence"/>
</dbReference>
<dbReference type="EMBL" id="SDGV01000004">
    <property type="protein sequence ID" value="THB62044.1"/>
    <property type="molecule type" value="Genomic_DNA"/>
</dbReference>
<keyword evidence="2" id="KW-0732">Signal</keyword>
<sequence length="326" mass="37116">MSKKFSTLTLTILLCFSLVACKSETSKAKTSQGLTYEIYDTGGKKITQDLTKTPTKVTVIGQSIAEMMAYFDLENRIQSISYLEDQTITNKKLKDIPVLAKLWPTKEVLIAQDTDLIYSLTTAFDDDRIGSIDEWNTQGVPVVTTSNYAIGKSIPNYLDEIRLMGKLFQIENKTNKFIETQEKREQKIKEQSKALNTQPSVLLIATDGRGHYYYYPRNFSLVDEMVEGSGGKYLELSDTYLEISLEAVIKDNPDYILFTAFQSDNQEDYLKSLLNNQNLQNVTAIKNKALLEIDYIQATRGDMNYMDLYEKIGHFIQPDLKIEASK</sequence>
<proteinExistence type="inferred from homology"/>
<evidence type="ECO:0000259" key="3">
    <source>
        <dbReference type="PROSITE" id="PS50983"/>
    </source>
</evidence>
<organism evidence="4 5">
    <name type="scientific">Vagococcus silagei</name>
    <dbReference type="NCBI Taxonomy" id="2508885"/>
    <lineage>
        <taxon>Bacteria</taxon>
        <taxon>Bacillati</taxon>
        <taxon>Bacillota</taxon>
        <taxon>Bacilli</taxon>
        <taxon>Lactobacillales</taxon>
        <taxon>Enterococcaceae</taxon>
        <taxon>Vagococcus</taxon>
    </lineage>
</organism>
<gene>
    <name evidence="4" type="ORF">ESZ54_02220</name>
</gene>
<dbReference type="SUPFAM" id="SSF53807">
    <property type="entry name" value="Helical backbone' metal receptor"/>
    <property type="match status" value="1"/>
</dbReference>
<comment type="similarity">
    <text evidence="1">Belongs to the bacterial solute-binding protein 8 family.</text>
</comment>
<evidence type="ECO:0000256" key="2">
    <source>
        <dbReference type="SAM" id="SignalP"/>
    </source>
</evidence>
<dbReference type="PROSITE" id="PS50983">
    <property type="entry name" value="FE_B12_PBP"/>
    <property type="match status" value="1"/>
</dbReference>